<dbReference type="EMBL" id="JAJJMB010007708">
    <property type="protein sequence ID" value="KAI3927892.1"/>
    <property type="molecule type" value="Genomic_DNA"/>
</dbReference>
<evidence type="ECO:0000313" key="8">
    <source>
        <dbReference type="Proteomes" id="UP001202328"/>
    </source>
</evidence>
<dbReference type="InterPro" id="IPR033270">
    <property type="entry name" value="VPRBP/DCAF1"/>
</dbReference>
<evidence type="ECO:0000256" key="1">
    <source>
        <dbReference type="ARBA" id="ARBA00004123"/>
    </source>
</evidence>
<dbReference type="PANTHER" id="PTHR13129">
    <property type="entry name" value="VPRBP PROTEIN-RELATED"/>
    <property type="match status" value="1"/>
</dbReference>
<evidence type="ECO:0000256" key="6">
    <source>
        <dbReference type="SAM" id="MobiDB-lite"/>
    </source>
</evidence>
<keyword evidence="4" id="KW-0833">Ubl conjugation pathway</keyword>
<dbReference type="GO" id="GO:0005634">
    <property type="term" value="C:nucleus"/>
    <property type="evidence" value="ECO:0007669"/>
    <property type="project" value="UniProtKB-SubCell"/>
</dbReference>
<evidence type="ECO:0000256" key="5">
    <source>
        <dbReference type="ARBA" id="ARBA00023242"/>
    </source>
</evidence>
<dbReference type="InterPro" id="IPR015943">
    <property type="entry name" value="WD40/YVTN_repeat-like_dom_sf"/>
</dbReference>
<dbReference type="GO" id="GO:0080008">
    <property type="term" value="C:Cul4-RING E3 ubiquitin ligase complex"/>
    <property type="evidence" value="ECO:0007669"/>
    <property type="project" value="TreeGrafter"/>
</dbReference>
<keyword evidence="8" id="KW-1185">Reference proteome</keyword>
<feature type="compositionally biased region" description="Polar residues" evidence="6">
    <location>
        <begin position="1141"/>
        <end position="1193"/>
    </location>
</feature>
<comment type="similarity">
    <text evidence="3">Belongs to the VPRBP/DCAF1 family.</text>
</comment>
<evidence type="ECO:0008006" key="9">
    <source>
        <dbReference type="Google" id="ProtNLM"/>
    </source>
</evidence>
<name>A0AAD4XNS9_9MAGN</name>
<evidence type="ECO:0000256" key="2">
    <source>
        <dbReference type="ARBA" id="ARBA00004906"/>
    </source>
</evidence>
<dbReference type="PROSITE" id="PS50896">
    <property type="entry name" value="LISH"/>
    <property type="match status" value="1"/>
</dbReference>
<dbReference type="InterPro" id="IPR036322">
    <property type="entry name" value="WD40_repeat_dom_sf"/>
</dbReference>
<comment type="subcellular location">
    <subcellularLocation>
        <location evidence="1">Nucleus</location>
    </subcellularLocation>
</comment>
<gene>
    <name evidence="7" type="ORF">MKW98_023493</name>
</gene>
<feature type="region of interest" description="Disordered" evidence="6">
    <location>
        <begin position="1141"/>
        <end position="1222"/>
    </location>
</feature>
<feature type="compositionally biased region" description="Polar residues" evidence="6">
    <location>
        <begin position="1480"/>
        <end position="1489"/>
    </location>
</feature>
<proteinExistence type="inferred from homology"/>
<dbReference type="PANTHER" id="PTHR13129:SF4">
    <property type="entry name" value="DDB1- AND CUL4-ASSOCIATED FACTOR 1"/>
    <property type="match status" value="1"/>
</dbReference>
<protein>
    <recommendedName>
        <fullName evidence="9">LisH domain-containing protein</fullName>
    </recommendedName>
</protein>
<comment type="pathway">
    <text evidence="2">Protein modification; protein ubiquitination.</text>
</comment>
<feature type="region of interest" description="Disordered" evidence="6">
    <location>
        <begin position="1464"/>
        <end position="1489"/>
    </location>
</feature>
<organism evidence="7 8">
    <name type="scientific">Papaver atlanticum</name>
    <dbReference type="NCBI Taxonomy" id="357466"/>
    <lineage>
        <taxon>Eukaryota</taxon>
        <taxon>Viridiplantae</taxon>
        <taxon>Streptophyta</taxon>
        <taxon>Embryophyta</taxon>
        <taxon>Tracheophyta</taxon>
        <taxon>Spermatophyta</taxon>
        <taxon>Magnoliopsida</taxon>
        <taxon>Ranunculales</taxon>
        <taxon>Papaveraceae</taxon>
        <taxon>Papaveroideae</taxon>
        <taxon>Papaver</taxon>
    </lineage>
</organism>
<comment type="caution">
    <text evidence="7">The sequence shown here is derived from an EMBL/GenBank/DDBJ whole genome shotgun (WGS) entry which is preliminary data.</text>
</comment>
<accession>A0AAD4XNS9</accession>
<sequence>MEVGTTMDTQEQQIEEYPVEEPRIGDDDDDQTLTLAQQLITEIMYVEEHGHSSLSNGPNARASHNIGRLGNLIRFLSETRYSTSVQSAAARLLLSCSLTWTYPHTFEDNVTENIKNWADDDNSRFSGDECIEKNISAEDRPTDSEMLRTYATGLLSVILAGGGQVVEDVLASELPAKLMRYLRLQVLGEMNTSQKEVGYPTENKIVACIRGREDGRGRIRQVLDATPLESRKIGDMGLIDDQIVERGFNKIQVHEDECLNDDRELMTSRKLAAEAYCQYPIDEDISEEKWNNWEFHDGIEKFNERHRGRVRLRGKGRIVEGVIDYERALNLTSPGFGIQLGQGRNRDRNLLKNSDTKDEPDAMKHSSKADAGINDDCFEVCKVGKRDITQWVKKATRAAEAEATAANLSAEAVKFAALDAADLVKTAALEVFESTKDEEAAVLAASKMVCDTANATEVSRNSSNVNEHAMSSRSRDLERDVHFEGMYILDTNSLSQLRQKYCIQCLENLGGYVEVLGPVLHEKGVDVCLALLQRSSKDRELSKTMVLLPDLLKLICAVGAHRKFSAQFVDLGGMQLLLAVPRVALTFSGLSSCLLTIGSPHVLMEHVCALPSDVVHQVVELALQLLECPEDQAKKNSSIFFVGAFVFRSILDCFDALDVQAGGNSGVVGLSNPGSSQNDQSPAEVLTASEKQVAFHTCMALRQYFRAHLLLFVDSICPNKNDLTAAHNIPSAGPVDKQFDTSNEAMDSVFRQIQHDRKLGPAFVNSWWPVVERFLAYNGHLTLLKLCQAPHAERYMHDLALSLGCTNATGFVEPEVIMVALNIMVNLVCPPPSISHKPFSQFSVCNCMDTRERVPESSFSEKLVSSSFKGESRERLGEEHDNSETVSPIVVSGIVGNRRSCLCPGAGFGGFASESEQVYHQARGAVRANNGIKILLHLLRVRIVTPTASVDRLRVLACRVVLGLARDKTIAHILTKLQVGEIWQAELHQVAIELIAVVTNSGHASTLATTDAAAPTLRASSYNVIHFSLPILNSLSHLNHRELLLLIHEHLQASGLTKAADTLLKEAQLTPLPSLAERTPVLYQTSIQETSAVQFQWPSGRVPGGFLSAVSNTSQGDKSCHNFDSMRPVAKKASVIPCNINSESKSHASTPPSSANKKLGAQKTSSSPTGVAETSSGFSSASRISDMKSQSKAPNILPIKRKLDSRDSSLENPGKRLATGDSGFQSTICQTASIARKSNLSMDVTPGCQQNQDGRLALDGFHSDSLRESTATGHLADSVKAERVSLDSLVVQYLKQQHRQCPAPITTLPPISLLHPHACPESRCSLDAPTNVVARLSTREFRNSFGGRFSRRDRQFIYSRFRLWRSYQDESSLVTCLTLLGDFSQTAIGCHSGEVRIFDSNSCNVVESSAGHQSHVTLVQSAVSSGARLVLSSASQDVCLWDAGVLRMEIWRLRICKEEEVSWRERTDQNKEEEGEAGESNSGPKTLFY</sequence>
<dbReference type="InterPro" id="IPR006594">
    <property type="entry name" value="LisH"/>
</dbReference>
<feature type="region of interest" description="Disordered" evidence="6">
    <location>
        <begin position="347"/>
        <end position="368"/>
    </location>
</feature>
<evidence type="ECO:0000256" key="4">
    <source>
        <dbReference type="ARBA" id="ARBA00022786"/>
    </source>
</evidence>
<dbReference type="Proteomes" id="UP001202328">
    <property type="component" value="Unassembled WGS sequence"/>
</dbReference>
<evidence type="ECO:0000313" key="7">
    <source>
        <dbReference type="EMBL" id="KAI3927892.1"/>
    </source>
</evidence>
<dbReference type="SMART" id="SM00667">
    <property type="entry name" value="LisH"/>
    <property type="match status" value="1"/>
</dbReference>
<dbReference type="SUPFAM" id="SSF50978">
    <property type="entry name" value="WD40 repeat-like"/>
    <property type="match status" value="1"/>
</dbReference>
<evidence type="ECO:0000256" key="3">
    <source>
        <dbReference type="ARBA" id="ARBA00008845"/>
    </source>
</evidence>
<reference evidence="7" key="1">
    <citation type="submission" date="2022-04" db="EMBL/GenBank/DDBJ databases">
        <title>A functionally conserved STORR gene fusion in Papaver species that diverged 16.8 million years ago.</title>
        <authorList>
            <person name="Catania T."/>
        </authorList>
    </citation>
    <scope>NUCLEOTIDE SEQUENCE</scope>
    <source>
        <strain evidence="7">S-188037</strain>
    </source>
</reference>
<dbReference type="GO" id="GO:0016567">
    <property type="term" value="P:protein ubiquitination"/>
    <property type="evidence" value="ECO:0007669"/>
    <property type="project" value="InterPro"/>
</dbReference>
<dbReference type="Gene3D" id="2.130.10.10">
    <property type="entry name" value="YVTN repeat-like/Quinoprotein amine dehydrogenase"/>
    <property type="match status" value="1"/>
</dbReference>
<keyword evidence="5" id="KW-0539">Nucleus</keyword>